<feature type="transmembrane region" description="Helical" evidence="2">
    <location>
        <begin position="51"/>
        <end position="72"/>
    </location>
</feature>
<keyword evidence="2" id="KW-1133">Transmembrane helix</keyword>
<reference evidence="3 4" key="1">
    <citation type="submission" date="2018-06" db="EMBL/GenBank/DDBJ databases">
        <title>A transcriptomic atlas of mushroom development highlights an independent origin of complex multicellularity.</title>
        <authorList>
            <consortium name="DOE Joint Genome Institute"/>
            <person name="Krizsan K."/>
            <person name="Almasi E."/>
            <person name="Merenyi Z."/>
            <person name="Sahu N."/>
            <person name="Viragh M."/>
            <person name="Koszo T."/>
            <person name="Mondo S."/>
            <person name="Kiss B."/>
            <person name="Balint B."/>
            <person name="Kues U."/>
            <person name="Barry K."/>
            <person name="Hegedus J.C."/>
            <person name="Henrissat B."/>
            <person name="Johnson J."/>
            <person name="Lipzen A."/>
            <person name="Ohm R."/>
            <person name="Nagy I."/>
            <person name="Pangilinan J."/>
            <person name="Yan J."/>
            <person name="Xiong Y."/>
            <person name="Grigoriev I.V."/>
            <person name="Hibbett D.S."/>
            <person name="Nagy L.G."/>
        </authorList>
    </citation>
    <scope>NUCLEOTIDE SEQUENCE [LARGE SCALE GENOMIC DNA]</scope>
    <source>
        <strain evidence="3 4">SZMC22713</strain>
    </source>
</reference>
<keyword evidence="2" id="KW-0812">Transmembrane</keyword>
<evidence type="ECO:0000313" key="4">
    <source>
        <dbReference type="Proteomes" id="UP000294933"/>
    </source>
</evidence>
<feature type="region of interest" description="Disordered" evidence="1">
    <location>
        <begin position="76"/>
        <end position="110"/>
    </location>
</feature>
<protein>
    <submittedName>
        <fullName evidence="3">Uncharacterized protein</fullName>
    </submittedName>
</protein>
<organism evidence="3 4">
    <name type="scientific">Rickenella mellea</name>
    <dbReference type="NCBI Taxonomy" id="50990"/>
    <lineage>
        <taxon>Eukaryota</taxon>
        <taxon>Fungi</taxon>
        <taxon>Dikarya</taxon>
        <taxon>Basidiomycota</taxon>
        <taxon>Agaricomycotina</taxon>
        <taxon>Agaricomycetes</taxon>
        <taxon>Hymenochaetales</taxon>
        <taxon>Rickenellaceae</taxon>
        <taxon>Rickenella</taxon>
    </lineage>
</organism>
<evidence type="ECO:0000256" key="2">
    <source>
        <dbReference type="SAM" id="Phobius"/>
    </source>
</evidence>
<evidence type="ECO:0000256" key="1">
    <source>
        <dbReference type="SAM" id="MobiDB-lite"/>
    </source>
</evidence>
<dbReference type="AlphaFoldDB" id="A0A4Y7Q2H9"/>
<name>A0A4Y7Q2H9_9AGAM</name>
<gene>
    <name evidence="3" type="ORF">BD410DRAFT_789232</name>
</gene>
<proteinExistence type="predicted"/>
<sequence>MGKCSDVGQILRLRDILASFKTRLSSNGFLLRASSSLLSAKRSHRRRRYDLIWLAHCEVALIALLGSTRMAAYGTSRSKDITKSEASSSQRWKIGDHEMLPSRPFKGQLG</sequence>
<accession>A0A4Y7Q2H9</accession>
<evidence type="ECO:0000313" key="3">
    <source>
        <dbReference type="EMBL" id="TDL21844.1"/>
    </source>
</evidence>
<dbReference type="EMBL" id="ML170178">
    <property type="protein sequence ID" value="TDL21844.1"/>
    <property type="molecule type" value="Genomic_DNA"/>
</dbReference>
<dbReference type="Proteomes" id="UP000294933">
    <property type="component" value="Unassembled WGS sequence"/>
</dbReference>
<keyword evidence="4" id="KW-1185">Reference proteome</keyword>
<keyword evidence="2" id="KW-0472">Membrane</keyword>
<dbReference type="VEuPathDB" id="FungiDB:BD410DRAFT_789232"/>